<name>A0A2T3IH40_9GAMM</name>
<dbReference type="EMBL" id="PYMK01000019">
    <property type="protein sequence ID" value="PSU26663.1"/>
    <property type="molecule type" value="Genomic_DNA"/>
</dbReference>
<sequence>MNILFIGGWFSGNSAILDYIDKYKNIKYIKSDFDILREAGGIMDMILLIDKAQKNNKIYNII</sequence>
<protein>
    <submittedName>
        <fullName evidence="1">Uncharacterized protein</fullName>
    </submittedName>
</protein>
<gene>
    <name evidence="1" type="ORF">CTM88_15970</name>
</gene>
<feature type="non-terminal residue" evidence="1">
    <location>
        <position position="62"/>
    </location>
</feature>
<evidence type="ECO:0000313" key="2">
    <source>
        <dbReference type="Proteomes" id="UP000240254"/>
    </source>
</evidence>
<comment type="caution">
    <text evidence="1">The sequence shown here is derived from an EMBL/GenBank/DDBJ whole genome shotgun (WGS) entry which is preliminary data.</text>
</comment>
<proteinExistence type="predicted"/>
<accession>A0A2T3IH40</accession>
<dbReference type="AlphaFoldDB" id="A0A2T3IH40"/>
<reference evidence="1 2" key="1">
    <citation type="submission" date="2018-03" db="EMBL/GenBank/DDBJ databases">
        <title>Whole genome sequencing of Histamine producing bacteria.</title>
        <authorList>
            <person name="Butler K."/>
        </authorList>
    </citation>
    <scope>NUCLEOTIDE SEQUENCE [LARGE SCALE GENOMIC DNA]</scope>
    <source>
        <strain evidence="1 2">BS2</strain>
    </source>
</reference>
<evidence type="ECO:0000313" key="1">
    <source>
        <dbReference type="EMBL" id="PSU26663.1"/>
    </source>
</evidence>
<organism evidence="1 2">
    <name type="scientific">Photobacterium aquimaris</name>
    <dbReference type="NCBI Taxonomy" id="512643"/>
    <lineage>
        <taxon>Bacteria</taxon>
        <taxon>Pseudomonadati</taxon>
        <taxon>Pseudomonadota</taxon>
        <taxon>Gammaproteobacteria</taxon>
        <taxon>Vibrionales</taxon>
        <taxon>Vibrionaceae</taxon>
        <taxon>Photobacterium</taxon>
    </lineage>
</organism>
<dbReference type="Proteomes" id="UP000240254">
    <property type="component" value="Unassembled WGS sequence"/>
</dbReference>
<dbReference type="RefSeq" id="WP_146145161.1">
    <property type="nucleotide sequence ID" value="NZ_PYMK01000019.1"/>
</dbReference>